<dbReference type="RefSeq" id="WP_275476194.1">
    <property type="nucleotide sequence ID" value="NZ_CP162940.1"/>
</dbReference>
<comment type="caution">
    <text evidence="1">The sequence shown here is derived from an EMBL/GenBank/DDBJ whole genome shotgun (WGS) entry which is preliminary data.</text>
</comment>
<accession>A0ABV5ACT5</accession>
<keyword evidence="2" id="KW-1185">Reference proteome</keyword>
<organism evidence="1 2">
    <name type="scientific">Alicyclobacillus fastidiosus</name>
    <dbReference type="NCBI Taxonomy" id="392011"/>
    <lineage>
        <taxon>Bacteria</taxon>
        <taxon>Bacillati</taxon>
        <taxon>Bacillota</taxon>
        <taxon>Bacilli</taxon>
        <taxon>Bacillales</taxon>
        <taxon>Alicyclobacillaceae</taxon>
        <taxon>Alicyclobacillus</taxon>
    </lineage>
</organism>
<evidence type="ECO:0000313" key="2">
    <source>
        <dbReference type="Proteomes" id="UP001579974"/>
    </source>
</evidence>
<name>A0ABV5ACT5_9BACL</name>
<gene>
    <name evidence="1" type="ORF">KKP3000_003409</name>
</gene>
<dbReference type="EMBL" id="JBDXSU010000004">
    <property type="protein sequence ID" value="MFB5190016.1"/>
    <property type="molecule type" value="Genomic_DNA"/>
</dbReference>
<reference evidence="1 2" key="1">
    <citation type="journal article" date="2024" name="Int. J. Mol. Sci.">
        <title>Exploration of Alicyclobacillus spp. Genome in Search of Antibiotic Resistance.</title>
        <authorList>
            <person name="Bucka-Kolendo J."/>
            <person name="Kiousi D.E."/>
            <person name="Dekowska A."/>
            <person name="Mikolajczuk-Szczyrba A."/>
            <person name="Karadedos D.M."/>
            <person name="Michael P."/>
            <person name="Galanis A."/>
            <person name="Sokolowska B."/>
        </authorList>
    </citation>
    <scope>NUCLEOTIDE SEQUENCE [LARGE SCALE GENOMIC DNA]</scope>
    <source>
        <strain evidence="1 2">KKP 3000</strain>
    </source>
</reference>
<proteinExistence type="predicted"/>
<protein>
    <submittedName>
        <fullName evidence="1">Uncharacterized protein</fullName>
    </submittedName>
</protein>
<evidence type="ECO:0000313" key="1">
    <source>
        <dbReference type="EMBL" id="MFB5190016.1"/>
    </source>
</evidence>
<dbReference type="Proteomes" id="UP001579974">
    <property type="component" value="Unassembled WGS sequence"/>
</dbReference>
<sequence length="64" mass="7341">MRSPGTDGRGCFGPQPVPRPIVYVDRYIYVDIPRHYYVPITRRVVVEQRHDAQGSEQPKHPPVG</sequence>